<dbReference type="PANTHER" id="PTHR48081:SF6">
    <property type="entry name" value="PEPTIDASE S9 PROLYL OLIGOPEPTIDASE CATALYTIC DOMAIN-CONTAINING PROTEIN"/>
    <property type="match status" value="1"/>
</dbReference>
<name>A0A0K2ZQB5_9XANT</name>
<dbReference type="InterPro" id="IPR049492">
    <property type="entry name" value="BD-FAE-like_dom"/>
</dbReference>
<dbReference type="Gene3D" id="3.40.50.1820">
    <property type="entry name" value="alpha/beta hydrolase"/>
    <property type="match status" value="1"/>
</dbReference>
<dbReference type="AlphaFoldDB" id="A0A0K2ZQB5"/>
<dbReference type="GO" id="GO:0016787">
    <property type="term" value="F:hydrolase activity"/>
    <property type="evidence" value="ECO:0007669"/>
    <property type="project" value="UniProtKB-KW"/>
</dbReference>
<accession>A0A0K2ZQB5</accession>
<feature type="domain" description="BD-FAE-like" evidence="3">
    <location>
        <begin position="208"/>
        <end position="345"/>
    </location>
</feature>
<dbReference type="InterPro" id="IPR029058">
    <property type="entry name" value="AB_hydrolase_fold"/>
</dbReference>
<keyword evidence="1" id="KW-0378">Hydrolase</keyword>
<dbReference type="RefSeq" id="WP_144437146.1">
    <property type="nucleotide sequence ID" value="NZ_CP076250.1"/>
</dbReference>
<dbReference type="Proteomes" id="UP000041247">
    <property type="component" value="Unassembled WGS sequence"/>
</dbReference>
<evidence type="ECO:0000256" key="2">
    <source>
        <dbReference type="SAM" id="MobiDB-lite"/>
    </source>
</evidence>
<gene>
    <name evidence="4" type="ORF">XTPLMG728_0918</name>
</gene>
<dbReference type="SUPFAM" id="SSF53474">
    <property type="entry name" value="alpha/beta-Hydrolases"/>
    <property type="match status" value="1"/>
</dbReference>
<evidence type="ECO:0000313" key="4">
    <source>
        <dbReference type="EMBL" id="CTP85540.1"/>
    </source>
</evidence>
<protein>
    <recommendedName>
        <fullName evidence="3">BD-FAE-like domain-containing protein</fullName>
    </recommendedName>
</protein>
<dbReference type="Pfam" id="PF20434">
    <property type="entry name" value="BD-FAE"/>
    <property type="match status" value="1"/>
</dbReference>
<dbReference type="PANTHER" id="PTHR48081">
    <property type="entry name" value="AB HYDROLASE SUPERFAMILY PROTEIN C4A8.06C"/>
    <property type="match status" value="1"/>
</dbReference>
<dbReference type="InterPro" id="IPR050300">
    <property type="entry name" value="GDXG_lipolytic_enzyme"/>
</dbReference>
<evidence type="ECO:0000259" key="3">
    <source>
        <dbReference type="Pfam" id="PF20434"/>
    </source>
</evidence>
<evidence type="ECO:0000256" key="1">
    <source>
        <dbReference type="ARBA" id="ARBA00022801"/>
    </source>
</evidence>
<proteinExistence type="predicted"/>
<feature type="region of interest" description="Disordered" evidence="2">
    <location>
        <begin position="1"/>
        <end position="23"/>
    </location>
</feature>
<feature type="compositionally biased region" description="Low complexity" evidence="2">
    <location>
        <begin position="10"/>
        <end position="23"/>
    </location>
</feature>
<organism evidence="4 5">
    <name type="scientific">Xanthomonas graminis pv. poae</name>
    <dbReference type="NCBI Taxonomy" id="227946"/>
    <lineage>
        <taxon>Bacteria</taxon>
        <taxon>Pseudomonadati</taxon>
        <taxon>Pseudomonadota</taxon>
        <taxon>Gammaproteobacteria</taxon>
        <taxon>Lysobacterales</taxon>
        <taxon>Lysobacteraceae</taxon>
        <taxon>Xanthomonas</taxon>
        <taxon>Xanthomonas translucens group</taxon>
        <taxon>Xanthomonas graminis</taxon>
    </lineage>
</organism>
<dbReference type="EMBL" id="CXOK01000024">
    <property type="protein sequence ID" value="CTP85540.1"/>
    <property type="molecule type" value="Genomic_DNA"/>
</dbReference>
<sequence>MAMSRIQENAGRTAARAAPITAPQRSGVGTRRALFCVFVRFPGSEGGRDGPSPSIRRPSPFLRRGTLLALAAVLGLAGSALAAEHPSSETAAEQAARIPLWPDTAPGSTPGPEQARIVERSDDPALPDRAISGRYQPYLVVYRPKTPNGSALLVAPGGGYARIVLDKEGSALLPIFAEQAGITLFVLRYRLPDAQAAGTDAAAQRDLPLADAQRALRLIRARAADYGVDPHRVGTIGFSAGGHVAASLGTRYDDRVYPARDAIDQLSARPDFLLLLYPVIDMGSGTAAHTGSRLRLLGRHPDAATMAAYSLQNRVIAAMPPTFLVHAQDDRVVPEENSLLFYQALRQAGVPAELHLFAHGGHGFGTRGIAGLPLAAWPTLALAWMRNVQGDAAARAPIPPAAPKQ</sequence>
<reference evidence="4 5" key="1">
    <citation type="submission" date="2015-07" db="EMBL/GenBank/DDBJ databases">
        <authorList>
            <person name="Noorani M."/>
        </authorList>
    </citation>
    <scope>NUCLEOTIDE SEQUENCE [LARGE SCALE GENOMIC DNA]</scope>
    <source>
        <strain evidence="4">LMG728</strain>
    </source>
</reference>
<evidence type="ECO:0000313" key="5">
    <source>
        <dbReference type="Proteomes" id="UP000041247"/>
    </source>
</evidence>